<protein>
    <recommendedName>
        <fullName evidence="9">Methylenetetrahydrofolate reductase</fullName>
    </recommendedName>
</protein>
<evidence type="ECO:0000256" key="1">
    <source>
        <dbReference type="ARBA" id="ARBA00001974"/>
    </source>
</evidence>
<dbReference type="InterPro" id="IPR029041">
    <property type="entry name" value="FAD-linked_oxidoreductase-like"/>
</dbReference>
<evidence type="ECO:0000256" key="5">
    <source>
        <dbReference type="ARBA" id="ARBA00022827"/>
    </source>
</evidence>
<comment type="pathway">
    <text evidence="2 9">One-carbon metabolism; tetrahydrofolate interconversion.</text>
</comment>
<comment type="cofactor">
    <cofactor evidence="1 9">
        <name>FAD</name>
        <dbReference type="ChEBI" id="CHEBI:57692"/>
    </cofactor>
</comment>
<keyword evidence="4 9" id="KW-0285">Flavoprotein</keyword>
<accession>A0ABW4TV54</accession>
<dbReference type="PANTHER" id="PTHR45754:SF3">
    <property type="entry name" value="METHYLENETETRAHYDROFOLATE REDUCTASE (NADPH)"/>
    <property type="match status" value="1"/>
</dbReference>
<evidence type="ECO:0000256" key="8">
    <source>
        <dbReference type="ARBA" id="ARBA00048628"/>
    </source>
</evidence>
<evidence type="ECO:0000256" key="2">
    <source>
        <dbReference type="ARBA" id="ARBA00004777"/>
    </source>
</evidence>
<name>A0ABW4TV54_9SPHN</name>
<proteinExistence type="inferred from homology"/>
<keyword evidence="5 9" id="KW-0274">FAD</keyword>
<evidence type="ECO:0000256" key="7">
    <source>
        <dbReference type="ARBA" id="ARBA00034478"/>
    </source>
</evidence>
<comment type="catalytic activity">
    <reaction evidence="8">
        <text>(6S)-5-methyl-5,6,7,8-tetrahydrofolate + NAD(+) = (6R)-5,10-methylene-5,6,7,8-tetrahydrofolate + NADH + H(+)</text>
        <dbReference type="Rhea" id="RHEA:19821"/>
        <dbReference type="ChEBI" id="CHEBI:15378"/>
        <dbReference type="ChEBI" id="CHEBI:15636"/>
        <dbReference type="ChEBI" id="CHEBI:18608"/>
        <dbReference type="ChEBI" id="CHEBI:57540"/>
        <dbReference type="ChEBI" id="CHEBI:57945"/>
        <dbReference type="EC" id="1.5.1.54"/>
    </reaction>
    <physiologicalReaction direction="right-to-left" evidence="8">
        <dbReference type="Rhea" id="RHEA:19823"/>
    </physiologicalReaction>
</comment>
<keyword evidence="11" id="KW-1185">Reference proteome</keyword>
<dbReference type="EMBL" id="JBHUGS010000001">
    <property type="protein sequence ID" value="MFD1949821.1"/>
    <property type="molecule type" value="Genomic_DNA"/>
</dbReference>
<organism evidence="10 11">
    <name type="scientific">Sphingomonas arantia</name>
    <dbReference type="NCBI Taxonomy" id="1460676"/>
    <lineage>
        <taxon>Bacteria</taxon>
        <taxon>Pseudomonadati</taxon>
        <taxon>Pseudomonadota</taxon>
        <taxon>Alphaproteobacteria</taxon>
        <taxon>Sphingomonadales</taxon>
        <taxon>Sphingomonadaceae</taxon>
        <taxon>Sphingomonas</taxon>
    </lineage>
</organism>
<evidence type="ECO:0000313" key="11">
    <source>
        <dbReference type="Proteomes" id="UP001597400"/>
    </source>
</evidence>
<keyword evidence="6 9" id="KW-0560">Oxidoreductase</keyword>
<dbReference type="GO" id="GO:0004489">
    <property type="term" value="F:methylenetetrahydrofolate reductase [NAD(P)H] activity"/>
    <property type="evidence" value="ECO:0007669"/>
    <property type="project" value="UniProtKB-EC"/>
</dbReference>
<dbReference type="PANTHER" id="PTHR45754">
    <property type="entry name" value="METHYLENETETRAHYDROFOLATE REDUCTASE"/>
    <property type="match status" value="1"/>
</dbReference>
<evidence type="ECO:0000313" key="10">
    <source>
        <dbReference type="EMBL" id="MFD1949821.1"/>
    </source>
</evidence>
<evidence type="ECO:0000256" key="3">
    <source>
        <dbReference type="ARBA" id="ARBA00006743"/>
    </source>
</evidence>
<reference evidence="11" key="1">
    <citation type="journal article" date="2019" name="Int. J. Syst. Evol. Microbiol.">
        <title>The Global Catalogue of Microorganisms (GCM) 10K type strain sequencing project: providing services to taxonomists for standard genome sequencing and annotation.</title>
        <authorList>
            <consortium name="The Broad Institute Genomics Platform"/>
            <consortium name="The Broad Institute Genome Sequencing Center for Infectious Disease"/>
            <person name="Wu L."/>
            <person name="Ma J."/>
        </authorList>
    </citation>
    <scope>NUCLEOTIDE SEQUENCE [LARGE SCALE GENOMIC DNA]</scope>
    <source>
        <strain evidence="11">CGMCC 1.12702</strain>
    </source>
</reference>
<evidence type="ECO:0000256" key="6">
    <source>
        <dbReference type="ARBA" id="ARBA00023002"/>
    </source>
</evidence>
<dbReference type="CDD" id="cd00537">
    <property type="entry name" value="MTHFR"/>
    <property type="match status" value="1"/>
</dbReference>
<dbReference type="InterPro" id="IPR003171">
    <property type="entry name" value="Mehydrof_redctse-like"/>
</dbReference>
<gene>
    <name evidence="10" type="ORF">ACFSGX_03440</name>
</gene>
<dbReference type="Proteomes" id="UP001597400">
    <property type="component" value="Unassembled WGS sequence"/>
</dbReference>
<evidence type="ECO:0000256" key="9">
    <source>
        <dbReference type="RuleBase" id="RU003862"/>
    </source>
</evidence>
<comment type="pathway">
    <text evidence="7">Amino-acid biosynthesis; L-methionine biosynthesis via de novo pathway.</text>
</comment>
<dbReference type="SUPFAM" id="SSF51730">
    <property type="entry name" value="FAD-linked oxidoreductase"/>
    <property type="match status" value="1"/>
</dbReference>
<evidence type="ECO:0000256" key="4">
    <source>
        <dbReference type="ARBA" id="ARBA00022630"/>
    </source>
</evidence>
<comment type="caution">
    <text evidence="10">The sequence shown here is derived from an EMBL/GenBank/DDBJ whole genome shotgun (WGS) entry which is preliminary data.</text>
</comment>
<dbReference type="RefSeq" id="WP_380927489.1">
    <property type="nucleotide sequence ID" value="NZ_JBHUGS010000001.1"/>
</dbReference>
<sequence>MHITTALHPDWERSAPDVMTDGYSLEMTAKDVDALRAAAPRIVPDTPIAITFLPGETMAARIDAAVLVRSLGFEPMPHLSARRIVSHDELETIIRRSTTEAGARRMFLVAGDPPVPAGPFADTLSLLRTGLFEQHGVKAIGIAGHPDGHPAMAGEALWSALEQKCAEVTARGMAPLIVTQFGFDAEPFFVWLRELRRRGIDAPVRIGVPGPAGIKTLLRFAAHCGVGASASVMAKYGVSLSRLLGTAGPDKLVDAFARGIGAEHGAVRLHFYPFGGLERTVDWIGGYTADRRAQS</sequence>
<comment type="similarity">
    <text evidence="3 9">Belongs to the methylenetetrahydrofolate reductase family.</text>
</comment>
<dbReference type="Gene3D" id="3.20.20.220">
    <property type="match status" value="1"/>
</dbReference>
<dbReference type="Pfam" id="PF02219">
    <property type="entry name" value="MTHFR"/>
    <property type="match status" value="1"/>
</dbReference>